<reference evidence="2" key="2">
    <citation type="journal article" date="2021" name="PeerJ">
        <title>Extensive microbial diversity within the chicken gut microbiome revealed by metagenomics and culture.</title>
        <authorList>
            <person name="Gilroy R."/>
            <person name="Ravi A."/>
            <person name="Getino M."/>
            <person name="Pursley I."/>
            <person name="Horton D.L."/>
            <person name="Alikhan N.F."/>
            <person name="Baker D."/>
            <person name="Gharbi K."/>
            <person name="Hall N."/>
            <person name="Watson M."/>
            <person name="Adriaenssens E.M."/>
            <person name="Foster-Nyarko E."/>
            <person name="Jarju S."/>
            <person name="Secka A."/>
            <person name="Antonio M."/>
            <person name="Oren A."/>
            <person name="Chaudhuri R.R."/>
            <person name="La Ragione R."/>
            <person name="Hildebrand F."/>
            <person name="Pallen M.J."/>
        </authorList>
    </citation>
    <scope>NUCLEOTIDE SEQUENCE</scope>
    <source>
        <strain evidence="2">6919</strain>
    </source>
</reference>
<keyword evidence="1" id="KW-1133">Transmembrane helix</keyword>
<organism evidence="2 3">
    <name type="scientific">Candidatus Limisoma faecipullorum</name>
    <dbReference type="NCBI Taxonomy" id="2840854"/>
    <lineage>
        <taxon>Bacteria</taxon>
        <taxon>Pseudomonadati</taxon>
        <taxon>Bacteroidota</taxon>
        <taxon>Bacteroidia</taxon>
        <taxon>Bacteroidales</taxon>
        <taxon>Candidatus Limisoma</taxon>
    </lineage>
</organism>
<comment type="caution">
    <text evidence="2">The sequence shown here is derived from an EMBL/GenBank/DDBJ whole genome shotgun (WGS) entry which is preliminary data.</text>
</comment>
<keyword evidence="1" id="KW-0472">Membrane</keyword>
<evidence type="ECO:0000313" key="2">
    <source>
        <dbReference type="EMBL" id="MBO8475635.1"/>
    </source>
</evidence>
<evidence type="ECO:0000313" key="3">
    <source>
        <dbReference type="Proteomes" id="UP000823598"/>
    </source>
</evidence>
<proteinExistence type="predicted"/>
<protein>
    <submittedName>
        <fullName evidence="2">Uncharacterized protein</fullName>
    </submittedName>
</protein>
<dbReference type="AlphaFoldDB" id="A0A9D9INQ4"/>
<gene>
    <name evidence="2" type="ORF">IAB88_01420</name>
</gene>
<reference evidence="2" key="1">
    <citation type="submission" date="2020-10" db="EMBL/GenBank/DDBJ databases">
        <authorList>
            <person name="Gilroy R."/>
        </authorList>
    </citation>
    <scope>NUCLEOTIDE SEQUENCE</scope>
    <source>
        <strain evidence="2">6919</strain>
    </source>
</reference>
<feature type="transmembrane region" description="Helical" evidence="1">
    <location>
        <begin position="108"/>
        <end position="128"/>
    </location>
</feature>
<feature type="transmembrane region" description="Helical" evidence="1">
    <location>
        <begin position="135"/>
        <end position="159"/>
    </location>
</feature>
<dbReference type="Proteomes" id="UP000823598">
    <property type="component" value="Unassembled WGS sequence"/>
</dbReference>
<sequence length="196" mass="21911">MQDYAARTITPLNKKVLGAGLVLLFLLGFIANLTDFLLPMVFSVMGKAAITVSMLFWACAFLSVYLWMLLSPNVPLNAWSKSGLAILLIQRVASVALILISMDSSFSVSLLWQFFYFAGMMLFIWASYANLEIKVAITASVVFTSSLWLISCMYAYNIMLPDIFSCNYNAIPFSFLVSSAGFFVLVAILVANWWRR</sequence>
<name>A0A9D9INQ4_9BACT</name>
<keyword evidence="1" id="KW-0812">Transmembrane</keyword>
<feature type="transmembrane region" description="Helical" evidence="1">
    <location>
        <begin position="21"/>
        <end position="42"/>
    </location>
</feature>
<feature type="transmembrane region" description="Helical" evidence="1">
    <location>
        <begin position="82"/>
        <end position="102"/>
    </location>
</feature>
<dbReference type="EMBL" id="JADIMC010000019">
    <property type="protein sequence ID" value="MBO8475635.1"/>
    <property type="molecule type" value="Genomic_DNA"/>
</dbReference>
<evidence type="ECO:0000256" key="1">
    <source>
        <dbReference type="SAM" id="Phobius"/>
    </source>
</evidence>
<feature type="transmembrane region" description="Helical" evidence="1">
    <location>
        <begin position="171"/>
        <end position="194"/>
    </location>
</feature>
<feature type="transmembrane region" description="Helical" evidence="1">
    <location>
        <begin position="48"/>
        <end position="70"/>
    </location>
</feature>
<accession>A0A9D9INQ4</accession>